<proteinExistence type="predicted"/>
<name>A0AAJ0LWG7_9PEZI</name>
<reference evidence="3" key="1">
    <citation type="submission" date="2023-04" db="EMBL/GenBank/DDBJ databases">
        <title>Black Yeasts Isolated from many extreme environments.</title>
        <authorList>
            <person name="Coleine C."/>
            <person name="Stajich J.E."/>
            <person name="Selbmann L."/>
        </authorList>
    </citation>
    <scope>NUCLEOTIDE SEQUENCE</scope>
    <source>
        <strain evidence="3">CCFEE 5312</strain>
    </source>
</reference>
<comment type="caution">
    <text evidence="3">The sequence shown here is derived from an EMBL/GenBank/DDBJ whole genome shotgun (WGS) entry which is preliminary data.</text>
</comment>
<dbReference type="SMART" id="SM00317">
    <property type="entry name" value="SET"/>
    <property type="match status" value="1"/>
</dbReference>
<evidence type="ECO:0000256" key="1">
    <source>
        <dbReference type="SAM" id="MobiDB-lite"/>
    </source>
</evidence>
<sequence>MSVDSSDSSGRTTQSTSKPQSRASSSTTQSTSSKSESRPSSSKASSLRGPHVKLEPVDGPSWTIKESPLIAAGGGTGKGMFATRLISAGEVILTDMPMLMLKSPYANGEDDPVWSIDDRPHEIPPKDVYKAFKKLSTDDQLYCLTVLSHVATSDKQLLNSAKDVKLEAKSHDELIEAGKILAIWENNVLQAEGELQILCRNVSRINHSCVPNAVHTWDFLSGLSIRAICDIPAGTEVLISYVRDFDCYTKRAEDLTSYGFRCTCAACGESDYSRESAKRRSELDELELSLVTHDPDGDGTPGKPEISTEDELRICKRMLQVLAHEPSMRSFEAEIQYHYGYRLHDLGRTAEAVEHLEAGFRLLTICQGSERSTTQECKEELDECKEELDEMPSFIKPERSSVRK</sequence>
<feature type="compositionally biased region" description="Polar residues" evidence="1">
    <location>
        <begin position="1"/>
        <end position="18"/>
    </location>
</feature>
<feature type="domain" description="SET" evidence="2">
    <location>
        <begin position="60"/>
        <end position="242"/>
    </location>
</feature>
<organism evidence="3 4">
    <name type="scientific">Extremus antarcticus</name>
    <dbReference type="NCBI Taxonomy" id="702011"/>
    <lineage>
        <taxon>Eukaryota</taxon>
        <taxon>Fungi</taxon>
        <taxon>Dikarya</taxon>
        <taxon>Ascomycota</taxon>
        <taxon>Pezizomycotina</taxon>
        <taxon>Dothideomycetes</taxon>
        <taxon>Dothideomycetidae</taxon>
        <taxon>Mycosphaerellales</taxon>
        <taxon>Extremaceae</taxon>
        <taxon>Extremus</taxon>
    </lineage>
</organism>
<dbReference type="PANTHER" id="PTHR47332:SF2">
    <property type="entry name" value="SET-6"/>
    <property type="match status" value="1"/>
</dbReference>
<evidence type="ECO:0000259" key="2">
    <source>
        <dbReference type="PROSITE" id="PS50280"/>
    </source>
</evidence>
<evidence type="ECO:0000313" key="3">
    <source>
        <dbReference type="EMBL" id="KAK3057661.1"/>
    </source>
</evidence>
<keyword evidence="4" id="KW-1185">Reference proteome</keyword>
<dbReference type="PANTHER" id="PTHR47332">
    <property type="entry name" value="SET DOMAIN-CONTAINING PROTEIN 5"/>
    <property type="match status" value="1"/>
</dbReference>
<dbReference type="InterPro" id="IPR011990">
    <property type="entry name" value="TPR-like_helical_dom_sf"/>
</dbReference>
<dbReference type="AlphaFoldDB" id="A0AAJ0LWG7"/>
<gene>
    <name evidence="3" type="ORF">LTR09_001845</name>
</gene>
<dbReference type="Proteomes" id="UP001271007">
    <property type="component" value="Unassembled WGS sequence"/>
</dbReference>
<dbReference type="PROSITE" id="PS50280">
    <property type="entry name" value="SET"/>
    <property type="match status" value="1"/>
</dbReference>
<feature type="compositionally biased region" description="Low complexity" evidence="1">
    <location>
        <begin position="19"/>
        <end position="46"/>
    </location>
</feature>
<dbReference type="CDD" id="cd20071">
    <property type="entry name" value="SET_SMYD"/>
    <property type="match status" value="1"/>
</dbReference>
<accession>A0AAJ0LWG7</accession>
<dbReference type="InterPro" id="IPR053185">
    <property type="entry name" value="SET_domain_protein"/>
</dbReference>
<dbReference type="Pfam" id="PF00856">
    <property type="entry name" value="SET"/>
    <property type="match status" value="1"/>
</dbReference>
<protein>
    <recommendedName>
        <fullName evidence="2">SET domain-containing protein</fullName>
    </recommendedName>
</protein>
<dbReference type="InterPro" id="IPR046341">
    <property type="entry name" value="SET_dom_sf"/>
</dbReference>
<dbReference type="Gene3D" id="1.25.40.10">
    <property type="entry name" value="Tetratricopeptide repeat domain"/>
    <property type="match status" value="1"/>
</dbReference>
<dbReference type="EMBL" id="JAWDJX010000003">
    <property type="protein sequence ID" value="KAK3057661.1"/>
    <property type="molecule type" value="Genomic_DNA"/>
</dbReference>
<feature type="region of interest" description="Disordered" evidence="1">
    <location>
        <begin position="1"/>
        <end position="60"/>
    </location>
</feature>
<dbReference type="InterPro" id="IPR001214">
    <property type="entry name" value="SET_dom"/>
</dbReference>
<dbReference type="SUPFAM" id="SSF82199">
    <property type="entry name" value="SET domain"/>
    <property type="match status" value="1"/>
</dbReference>
<evidence type="ECO:0000313" key="4">
    <source>
        <dbReference type="Proteomes" id="UP001271007"/>
    </source>
</evidence>
<dbReference type="Gene3D" id="2.170.270.10">
    <property type="entry name" value="SET domain"/>
    <property type="match status" value="1"/>
</dbReference>